<dbReference type="Gene3D" id="2.60.120.260">
    <property type="entry name" value="Galactose-binding domain-like"/>
    <property type="match status" value="2"/>
</dbReference>
<keyword evidence="4 6" id="KW-1133">Transmembrane helix</keyword>
<feature type="signal peptide" evidence="7">
    <location>
        <begin position="1"/>
        <end position="25"/>
    </location>
</feature>
<feature type="chain" id="PRO_5038103624" evidence="7">
    <location>
        <begin position="26"/>
        <end position="691"/>
    </location>
</feature>
<evidence type="ECO:0000313" key="8">
    <source>
        <dbReference type="EMBL" id="MBP1039472.1"/>
    </source>
</evidence>
<keyword evidence="7" id="KW-0732">Signal</keyword>
<protein>
    <submittedName>
        <fullName evidence="8">Cellulose biosynthesis cyclic di-GMP-binding regulatory protein BcsB</fullName>
    </submittedName>
</protein>
<evidence type="ECO:0000256" key="5">
    <source>
        <dbReference type="ARBA" id="ARBA00023136"/>
    </source>
</evidence>
<dbReference type="InterPro" id="IPR018513">
    <property type="entry name" value="Cell_synthase_bac"/>
</dbReference>
<evidence type="ECO:0000256" key="3">
    <source>
        <dbReference type="ARBA" id="ARBA00022692"/>
    </source>
</evidence>
<evidence type="ECO:0000256" key="7">
    <source>
        <dbReference type="SAM" id="SignalP"/>
    </source>
</evidence>
<keyword evidence="9" id="KW-1185">Reference proteome</keyword>
<evidence type="ECO:0000256" key="6">
    <source>
        <dbReference type="SAM" id="Phobius"/>
    </source>
</evidence>
<evidence type="ECO:0000256" key="1">
    <source>
        <dbReference type="ARBA" id="ARBA00004162"/>
    </source>
</evidence>
<dbReference type="RefSeq" id="WP_209524377.1">
    <property type="nucleotide sequence ID" value="NZ_JAEEGA010000001.1"/>
</dbReference>
<dbReference type="Proteomes" id="UP000674938">
    <property type="component" value="Unassembled WGS sequence"/>
</dbReference>
<dbReference type="AlphaFoldDB" id="A0A940P0Z5"/>
<dbReference type="GO" id="GO:0006011">
    <property type="term" value="P:UDP-alpha-D-glucose metabolic process"/>
    <property type="evidence" value="ECO:0007669"/>
    <property type="project" value="InterPro"/>
</dbReference>
<evidence type="ECO:0000256" key="2">
    <source>
        <dbReference type="ARBA" id="ARBA00022475"/>
    </source>
</evidence>
<feature type="transmembrane region" description="Helical" evidence="6">
    <location>
        <begin position="661"/>
        <end position="683"/>
    </location>
</feature>
<organism evidence="8 9">
    <name type="scientific">Vagococcus allomyrinae</name>
    <dbReference type="NCBI Taxonomy" id="2794353"/>
    <lineage>
        <taxon>Bacteria</taxon>
        <taxon>Bacillati</taxon>
        <taxon>Bacillota</taxon>
        <taxon>Bacilli</taxon>
        <taxon>Lactobacillales</taxon>
        <taxon>Enterococcaceae</taxon>
        <taxon>Vagococcus</taxon>
    </lineage>
</organism>
<dbReference type="PANTHER" id="PTHR39083">
    <property type="entry name" value="CYCLIC DI-GMP-BINDING PROTEIN"/>
    <property type="match status" value="1"/>
</dbReference>
<gene>
    <name evidence="8" type="ORF">I6N95_00490</name>
</gene>
<dbReference type="PANTHER" id="PTHR39083:SF1">
    <property type="entry name" value="CYCLIC DI-GMP-BINDING PROTEIN"/>
    <property type="match status" value="1"/>
</dbReference>
<evidence type="ECO:0000313" key="9">
    <source>
        <dbReference type="Proteomes" id="UP000674938"/>
    </source>
</evidence>
<comment type="caution">
    <text evidence="8">The sequence shown here is derived from an EMBL/GenBank/DDBJ whole genome shotgun (WGS) entry which is preliminary data.</text>
</comment>
<accession>A0A940P0Z5</accession>
<keyword evidence="5 6" id="KW-0472">Membrane</keyword>
<evidence type="ECO:0000256" key="4">
    <source>
        <dbReference type="ARBA" id="ARBA00022989"/>
    </source>
</evidence>
<sequence length="691" mass="77159">MTRFNYWFSLLALGLVLIMPTLATAEEEPLKNQQTFITEFQQTDQSLTGPLSSQTIYFQVLDYWNVDQAQINLDYQVSQLTKRERSNLTFVVNDAKFHSLELAATETDKQHVQLTIPKELLKTGVNTLVIQGSVNTIDDEEVCRITTTPADWLHIFDSSNVGVLYRTQELTDSIKDFHKRFSGVDTIAHRQVAVLVAGQAEPAELESATYVLSSYAKIENKDGEAIPVAQLADEEFNQVPYQIIIGLYDNLPADLQKEVEDLGNDAQLKLIKRDQQDILLLTAESEDALIKGSRFIANSQLMSEVSQNEKIVGQDTLTDTPMIESEKLFHLNDQGEKLVGPFHQEKQFFVSLPSNRSIATNSEVYLKFRYSENLDFNRSLVTISINGIPIGSQKLTQAKAGEDELVITVPKDLDVAGDFTLTVGFELEIQDLPCTPRQDQMPWAYIAPESAMTIHTKDRQDLVFANYPYPFLREGSFNQVAVLLPAKVDQNIYRSITALFNLLGRYAQDNTGDVVFVNAGSTVPEKILQANNLIVLGSYQDNTVVKDLNNKLFFRYDDQGKRLVSNEKISIESQYGAEIGSGQLIFSPYEEGKGILVLTGATSRGVYLSAQKLSSQEKVSQHPEDGFIVDKDGNINSFRFKKELAKEQVGTSTKLANNSLLLTYVGVLIFVAGTLIAGLAYIVTKHRKKGA</sequence>
<dbReference type="EMBL" id="JAEEGA010000001">
    <property type="protein sequence ID" value="MBP1039472.1"/>
    <property type="molecule type" value="Genomic_DNA"/>
</dbReference>
<keyword evidence="2" id="KW-1003">Cell membrane</keyword>
<dbReference type="GO" id="GO:0005886">
    <property type="term" value="C:plasma membrane"/>
    <property type="evidence" value="ECO:0007669"/>
    <property type="project" value="UniProtKB-SubCell"/>
</dbReference>
<reference evidence="8" key="1">
    <citation type="submission" date="2020-12" db="EMBL/GenBank/DDBJ databases">
        <title>Vagococcus allomyrinae sp. nov. and Enterococcus lavae sp. nov., isolated from the larvae of Allomyrina dichotoma.</title>
        <authorList>
            <person name="Lee S.D."/>
        </authorList>
    </citation>
    <scope>NUCLEOTIDE SEQUENCE</scope>
    <source>
        <strain evidence="8">BWB3-3</strain>
    </source>
</reference>
<dbReference type="Pfam" id="PF03170">
    <property type="entry name" value="BcsB"/>
    <property type="match status" value="1"/>
</dbReference>
<name>A0A940P0Z5_9ENTE</name>
<comment type="subcellular location">
    <subcellularLocation>
        <location evidence="1">Cell membrane</location>
        <topology evidence="1">Single-pass membrane protein</topology>
    </subcellularLocation>
</comment>
<proteinExistence type="predicted"/>
<keyword evidence="3 6" id="KW-0812">Transmembrane</keyword>